<proteinExistence type="predicted"/>
<name>A0ACA9QGZ7_9GLOM</name>
<comment type="caution">
    <text evidence="1">The sequence shown here is derived from an EMBL/GenBank/DDBJ whole genome shotgun (WGS) entry which is preliminary data.</text>
</comment>
<gene>
    <name evidence="1" type="ORF">SPELUC_LOCUS14563</name>
</gene>
<accession>A0ACA9QGZ7</accession>
<reference evidence="1" key="1">
    <citation type="submission" date="2021-06" db="EMBL/GenBank/DDBJ databases">
        <authorList>
            <person name="Kallberg Y."/>
            <person name="Tangrot J."/>
            <person name="Rosling A."/>
        </authorList>
    </citation>
    <scope>NUCLEOTIDE SEQUENCE</scope>
    <source>
        <strain evidence="1">28 12/20/2015</strain>
    </source>
</reference>
<dbReference type="Proteomes" id="UP000789366">
    <property type="component" value="Unassembled WGS sequence"/>
</dbReference>
<organism evidence="1 2">
    <name type="scientific">Cetraspora pellucida</name>
    <dbReference type="NCBI Taxonomy" id="1433469"/>
    <lineage>
        <taxon>Eukaryota</taxon>
        <taxon>Fungi</taxon>
        <taxon>Fungi incertae sedis</taxon>
        <taxon>Mucoromycota</taxon>
        <taxon>Glomeromycotina</taxon>
        <taxon>Glomeromycetes</taxon>
        <taxon>Diversisporales</taxon>
        <taxon>Gigasporaceae</taxon>
        <taxon>Cetraspora</taxon>
    </lineage>
</organism>
<feature type="non-terminal residue" evidence="1">
    <location>
        <position position="1"/>
    </location>
</feature>
<dbReference type="EMBL" id="CAJVPW010043505">
    <property type="protein sequence ID" value="CAG8752262.1"/>
    <property type="molecule type" value="Genomic_DNA"/>
</dbReference>
<sequence>ALNYNGGHTEHSLFCIPIKNNDNGCKCQINPNSEHAKLIQESIAITWNKMLMAQKDNIEAVDILLHELYNCNLLFGRKIFVGVGDFHQVAPIISNARKTATILESIKSSSI</sequence>
<protein>
    <submittedName>
        <fullName evidence="1">40_t:CDS:1</fullName>
    </submittedName>
</protein>
<evidence type="ECO:0000313" key="2">
    <source>
        <dbReference type="Proteomes" id="UP000789366"/>
    </source>
</evidence>
<evidence type="ECO:0000313" key="1">
    <source>
        <dbReference type="EMBL" id="CAG8752262.1"/>
    </source>
</evidence>
<keyword evidence="2" id="KW-1185">Reference proteome</keyword>